<evidence type="ECO:0000259" key="5">
    <source>
        <dbReference type="Pfam" id="PF22972"/>
    </source>
</evidence>
<dbReference type="GO" id="GO:0005654">
    <property type="term" value="C:nucleoplasm"/>
    <property type="evidence" value="ECO:0007669"/>
    <property type="project" value="TreeGrafter"/>
</dbReference>
<dbReference type="Proteomes" id="UP000054144">
    <property type="component" value="Unassembled WGS sequence"/>
</dbReference>
<feature type="domain" description="Serine/threonine-protein phosphatase 4 regulatory subunit 3-like central" evidence="4">
    <location>
        <begin position="264"/>
        <end position="823"/>
    </location>
</feature>
<gene>
    <name evidence="6" type="ORF">FISHEDRAFT_68268</name>
</gene>
<dbReference type="PANTHER" id="PTHR23318:SF0">
    <property type="entry name" value="SERINE_THREONINE-PROTEIN PHOSPHATASE 4 REGULATORY SUBUNIT 3"/>
    <property type="match status" value="1"/>
</dbReference>
<feature type="region of interest" description="Disordered" evidence="3">
    <location>
        <begin position="1"/>
        <end position="20"/>
    </location>
</feature>
<name>A0A0D7A1T4_9AGAR</name>
<feature type="compositionally biased region" description="Low complexity" evidence="3">
    <location>
        <begin position="937"/>
        <end position="950"/>
    </location>
</feature>
<feature type="region of interest" description="Disordered" evidence="3">
    <location>
        <begin position="213"/>
        <end position="234"/>
    </location>
</feature>
<evidence type="ECO:0000259" key="4">
    <source>
        <dbReference type="Pfam" id="PF04802"/>
    </source>
</evidence>
<feature type="domain" description="PP4R3 EVH1-like" evidence="5">
    <location>
        <begin position="111"/>
        <end position="208"/>
    </location>
</feature>
<evidence type="ECO:0000313" key="6">
    <source>
        <dbReference type="EMBL" id="KIY42881.1"/>
    </source>
</evidence>
<dbReference type="Pfam" id="PF22972">
    <property type="entry name" value="EVH1_PP4R3"/>
    <property type="match status" value="1"/>
</dbReference>
<dbReference type="EMBL" id="KN882151">
    <property type="protein sequence ID" value="KIY42881.1"/>
    <property type="molecule type" value="Genomic_DNA"/>
</dbReference>
<feature type="compositionally biased region" description="Low complexity" evidence="3">
    <location>
        <begin position="1123"/>
        <end position="1143"/>
    </location>
</feature>
<dbReference type="GO" id="GO:0006974">
    <property type="term" value="P:DNA damage response"/>
    <property type="evidence" value="ECO:0007669"/>
    <property type="project" value="TreeGrafter"/>
</dbReference>
<evidence type="ECO:0000256" key="3">
    <source>
        <dbReference type="SAM" id="MobiDB-lite"/>
    </source>
</evidence>
<feature type="compositionally biased region" description="Low complexity" evidence="3">
    <location>
        <begin position="1066"/>
        <end position="1081"/>
    </location>
</feature>
<feature type="region of interest" description="Disordered" evidence="3">
    <location>
        <begin position="451"/>
        <end position="475"/>
    </location>
</feature>
<dbReference type="GO" id="GO:0030289">
    <property type="term" value="C:protein phosphatase 4 complex"/>
    <property type="evidence" value="ECO:0007669"/>
    <property type="project" value="TreeGrafter"/>
</dbReference>
<dbReference type="PANTHER" id="PTHR23318">
    <property type="entry name" value="ATP SYNTHASE GAMMA-RELATED"/>
    <property type="match status" value="1"/>
</dbReference>
<dbReference type="InterPro" id="IPR011993">
    <property type="entry name" value="PH-like_dom_sf"/>
</dbReference>
<dbReference type="OrthoDB" id="27483at2759"/>
<dbReference type="InterPro" id="IPR051137">
    <property type="entry name" value="PP4R3-like"/>
</dbReference>
<feature type="region of interest" description="Disordered" evidence="3">
    <location>
        <begin position="874"/>
        <end position="1153"/>
    </location>
</feature>
<evidence type="ECO:0000313" key="7">
    <source>
        <dbReference type="Proteomes" id="UP000054144"/>
    </source>
</evidence>
<dbReference type="Gene3D" id="2.30.29.30">
    <property type="entry name" value="Pleckstrin-homology domain (PH domain)/Phosphotyrosine-binding domain (PTB)"/>
    <property type="match status" value="1"/>
</dbReference>
<dbReference type="SUPFAM" id="SSF50729">
    <property type="entry name" value="PH domain-like"/>
    <property type="match status" value="1"/>
</dbReference>
<proteinExistence type="predicted"/>
<comment type="subcellular location">
    <subcellularLocation>
        <location evidence="1">Nucleus</location>
    </subcellularLocation>
</comment>
<sequence length="1153" mass="127636">MSAADSKELSSQDHIARHDAELDLHDHSSLLLDAAAPAASDQLHQLTVETDFSKESDETHAVGAQHDGTVAGDVQTHPSGEYVPDTVSPSELGSELGDIPEEPLDDEHTIRRVKVYQLIGSNWVDKGTAFCFGEVQDNGEPRVLARAERDYDEVILTTTIRSNDVYQRQQDTLIVWTEPDGMDYALSFQDPDGCSEIWTFIIEVQRHLSGEEAMATGDSRGPPGSTDDTAMASSSPAAYANDSFVTAVVRSGRLPTPALGNAGDIERAIRAMARTQASKERLSEQILRTGYVQQLIDVMHTAEDLEQLDDLHAICSLMQTILVLADPNLYEHILQDDIFLGVMGILEYDADFLTFKANYREFLADTAQFHQPVQFRDPSIARKIHQTYRLQFLKDVVLTRVIDDSTVNVLSSCIIFNQIDIITYVQQDPHFLNDIAELFLGRGVPVAVSSGNDTAMDVDSPSQGPPAPPDAREQQRRKEQVVFLLQQLCTMGKAVQLAARIALFRSLVDRGMLLIVQWALEEDERPKETEEEKCMARRVVSVGGEILWTLIDHDLSGVRAHVMKQCNTLEKTAQLDPTSRKLLFRETILDLACRIMAHTTDMGAQSQVGEALKAWLDLPNNDSPPQISPEAQMLTARMRKDDPGTERFMEFFYKSPAHSLFKPFQDLPDWHDVQGAELPLSRAQTNRYLYLCDLLHSFTMQHSFRSLFFIMSTKIIGKIPSLLKARDKHLRHGVIRFFKLLIKQNNSNMLLQIRSHDVLKPILDLTLHESKRDSLLSCSCQELFELVKRDNVKDIISYCMEKHGDIIRELAKSPIGAERFQSFIMRWEINLEPPPSPETKLVKPETRLWSAAGRGMDTQEEDYFNADDEDEIIPSISHQRAGRGPQGIKRKRRSGMNMGSTSGPVKLFPPRLTASPSLRTAGLGSLSDYGDDDDEIPTSPQEQPSPQHQQAKSEGLPTTPKITHRQIRPLSGSPTVSGAPGLPLMPRRTPTAEDDDDTLEAIARLRSRPESPAPGLMSSATSFGPIKLKRRREEDEDEPMQRLSKVKRTEVHRAEGSPAPDGLGLRVRSPSPSSNARSPSPRLQPPAGGAGVSSSRSGKQGDDPPVKKIQVKLGALGQAVANAPASAGSTTSPSSALSSTEPPENSSKNGDTG</sequence>
<organism evidence="6 7">
    <name type="scientific">Fistulina hepatica ATCC 64428</name>
    <dbReference type="NCBI Taxonomy" id="1128425"/>
    <lineage>
        <taxon>Eukaryota</taxon>
        <taxon>Fungi</taxon>
        <taxon>Dikarya</taxon>
        <taxon>Basidiomycota</taxon>
        <taxon>Agaricomycotina</taxon>
        <taxon>Agaricomycetes</taxon>
        <taxon>Agaricomycetidae</taxon>
        <taxon>Agaricales</taxon>
        <taxon>Fistulinaceae</taxon>
        <taxon>Fistulina</taxon>
    </lineage>
</organism>
<feature type="compositionally biased region" description="Polar residues" evidence="3">
    <location>
        <begin position="1144"/>
        <end position="1153"/>
    </location>
</feature>
<keyword evidence="7" id="KW-1185">Reference proteome</keyword>
<evidence type="ECO:0000256" key="1">
    <source>
        <dbReference type="ARBA" id="ARBA00004123"/>
    </source>
</evidence>
<dbReference type="InterPro" id="IPR055236">
    <property type="entry name" value="EVH1_PP4R3"/>
</dbReference>
<evidence type="ECO:0000256" key="2">
    <source>
        <dbReference type="ARBA" id="ARBA00023242"/>
    </source>
</evidence>
<dbReference type="InterPro" id="IPR006887">
    <property type="entry name" value="P4R3-like_central_dom"/>
</dbReference>
<dbReference type="AlphaFoldDB" id="A0A0D7A1T4"/>
<accession>A0A0D7A1T4</accession>
<reference evidence="6 7" key="1">
    <citation type="journal article" date="2015" name="Fungal Genet. Biol.">
        <title>Evolution of novel wood decay mechanisms in Agaricales revealed by the genome sequences of Fistulina hepatica and Cylindrobasidium torrendii.</title>
        <authorList>
            <person name="Floudas D."/>
            <person name="Held B.W."/>
            <person name="Riley R."/>
            <person name="Nagy L.G."/>
            <person name="Koehler G."/>
            <person name="Ransdell A.S."/>
            <person name="Younus H."/>
            <person name="Chow J."/>
            <person name="Chiniquy J."/>
            <person name="Lipzen A."/>
            <person name="Tritt A."/>
            <person name="Sun H."/>
            <person name="Haridas S."/>
            <person name="LaButti K."/>
            <person name="Ohm R.A."/>
            <person name="Kues U."/>
            <person name="Blanchette R.A."/>
            <person name="Grigoriev I.V."/>
            <person name="Minto R.E."/>
            <person name="Hibbett D.S."/>
        </authorList>
    </citation>
    <scope>NUCLEOTIDE SEQUENCE [LARGE SCALE GENOMIC DNA]</scope>
    <source>
        <strain evidence="6 7">ATCC 64428</strain>
    </source>
</reference>
<dbReference type="Pfam" id="PF04802">
    <property type="entry name" value="PP4R3"/>
    <property type="match status" value="1"/>
</dbReference>
<dbReference type="GO" id="GO:0072542">
    <property type="term" value="F:protein phosphatase activator activity"/>
    <property type="evidence" value="ECO:0007669"/>
    <property type="project" value="TreeGrafter"/>
</dbReference>
<protein>
    <submittedName>
        <fullName evidence="6">DUF625-domain-containing protein</fullName>
    </submittedName>
</protein>
<keyword evidence="2" id="KW-0539">Nucleus</keyword>